<dbReference type="InterPro" id="IPR023986">
    <property type="entry name" value="GlycosylTfrase_MSMEG0565"/>
</dbReference>
<dbReference type="Gene3D" id="3.40.50.2000">
    <property type="entry name" value="Glycogen Phosphorylase B"/>
    <property type="match status" value="2"/>
</dbReference>
<dbReference type="InterPro" id="IPR028098">
    <property type="entry name" value="Glyco_trans_4-like_N"/>
</dbReference>
<comment type="caution">
    <text evidence="4">The sequence shown here is derived from an EMBL/GenBank/DDBJ whole genome shotgun (WGS) entry which is preliminary data.</text>
</comment>
<dbReference type="CDD" id="cd03801">
    <property type="entry name" value="GT4_PimA-like"/>
    <property type="match status" value="1"/>
</dbReference>
<accession>A0ABT9S1Z1</accession>
<evidence type="ECO:0000313" key="5">
    <source>
        <dbReference type="Proteomes" id="UP001226867"/>
    </source>
</evidence>
<evidence type="ECO:0000259" key="3">
    <source>
        <dbReference type="Pfam" id="PF13439"/>
    </source>
</evidence>
<evidence type="ECO:0000256" key="1">
    <source>
        <dbReference type="ARBA" id="ARBA00022679"/>
    </source>
</evidence>
<dbReference type="SUPFAM" id="SSF53756">
    <property type="entry name" value="UDP-Glycosyltransferase/glycogen phosphorylase"/>
    <property type="match status" value="1"/>
</dbReference>
<gene>
    <name evidence="4" type="ORF">J2W36_000596</name>
</gene>
<organism evidence="4 5">
    <name type="scientific">Variovorax ginsengisoli</name>
    <dbReference type="NCBI Taxonomy" id="363844"/>
    <lineage>
        <taxon>Bacteria</taxon>
        <taxon>Pseudomonadati</taxon>
        <taxon>Pseudomonadota</taxon>
        <taxon>Betaproteobacteria</taxon>
        <taxon>Burkholderiales</taxon>
        <taxon>Comamonadaceae</taxon>
        <taxon>Variovorax</taxon>
    </lineage>
</organism>
<evidence type="ECO:0000313" key="4">
    <source>
        <dbReference type="EMBL" id="MDP9898361.1"/>
    </source>
</evidence>
<dbReference type="Proteomes" id="UP001226867">
    <property type="component" value="Unassembled WGS sequence"/>
</dbReference>
<name>A0ABT9S1Z1_9BURK</name>
<evidence type="ECO:0000259" key="2">
    <source>
        <dbReference type="Pfam" id="PF00534"/>
    </source>
</evidence>
<dbReference type="Pfam" id="PF13439">
    <property type="entry name" value="Glyco_transf_4"/>
    <property type="match status" value="1"/>
</dbReference>
<dbReference type="PANTHER" id="PTHR46401:SF2">
    <property type="entry name" value="GLYCOSYLTRANSFERASE WBBK-RELATED"/>
    <property type="match status" value="1"/>
</dbReference>
<dbReference type="RefSeq" id="WP_307688178.1">
    <property type="nucleotide sequence ID" value="NZ_JAUSRO010000002.1"/>
</dbReference>
<sequence>MHEAMASRPLKIGLLTHSVNPRGGVVHTLELAHALHDAGHDVTVMAPASAGQQFFRPVRCATRLIPVGPTPRDMVEMVGTRIDAFTTSLTELLQATRFDLLHTHDPIGGNALANLQERGLIDGFVRTVHHLEVFADVQLMRWQARGFRAARQVFCVSRLWQHLLATKHGVRAAEVRNGLQRGRFSPERQPGDALLVQRLGVRTGAPVVLALGGVEERKNTLRLLQAFVLLRASHPDTQLVIAGGASLLDHAQYGRDFAALAQASDLPIGPGGAIVLTGALPDDDIPALYRLADVVAMPSLNEGFGLVTLEALASGVPIVVSRIAPFTEYLRDADCHWADPLKSASIAQALQAALASRSPARIAASAARLGETFSWTASADRHVQLYREGLSQGATAAVARTHLR</sequence>
<protein>
    <submittedName>
        <fullName evidence="4">Glycosyltransferase-like protein</fullName>
    </submittedName>
</protein>
<dbReference type="EMBL" id="JAUSRO010000002">
    <property type="protein sequence ID" value="MDP9898361.1"/>
    <property type="molecule type" value="Genomic_DNA"/>
</dbReference>
<dbReference type="Pfam" id="PF00534">
    <property type="entry name" value="Glycos_transf_1"/>
    <property type="match status" value="1"/>
</dbReference>
<feature type="domain" description="Glycosyltransferase subfamily 4-like N-terminal" evidence="3">
    <location>
        <begin position="22"/>
        <end position="176"/>
    </location>
</feature>
<feature type="domain" description="Glycosyl transferase family 1" evidence="2">
    <location>
        <begin position="198"/>
        <end position="367"/>
    </location>
</feature>
<dbReference type="NCBIfam" id="TIGR04047">
    <property type="entry name" value="MSMEG_0565_glyc"/>
    <property type="match status" value="1"/>
</dbReference>
<dbReference type="InterPro" id="IPR001296">
    <property type="entry name" value="Glyco_trans_1"/>
</dbReference>
<keyword evidence="1" id="KW-0808">Transferase</keyword>
<dbReference type="PANTHER" id="PTHR46401">
    <property type="entry name" value="GLYCOSYLTRANSFERASE WBBK-RELATED"/>
    <property type="match status" value="1"/>
</dbReference>
<proteinExistence type="predicted"/>
<reference evidence="4 5" key="1">
    <citation type="submission" date="2023-07" db="EMBL/GenBank/DDBJ databases">
        <title>Sorghum-associated microbial communities from plants grown in Nebraska, USA.</title>
        <authorList>
            <person name="Schachtman D."/>
        </authorList>
    </citation>
    <scope>NUCLEOTIDE SEQUENCE [LARGE SCALE GENOMIC DNA]</scope>
    <source>
        <strain evidence="4 5">DS1607</strain>
    </source>
</reference>
<keyword evidence="5" id="KW-1185">Reference proteome</keyword>